<comment type="caution">
    <text evidence="7">The sequence shown here is derived from an EMBL/GenBank/DDBJ whole genome shotgun (WGS) entry which is preliminary data.</text>
</comment>
<dbReference type="InterPro" id="IPR000399">
    <property type="entry name" value="TPP-bd_CS"/>
</dbReference>
<dbReference type="Pfam" id="PF02775">
    <property type="entry name" value="TPP_enzyme_C"/>
    <property type="match status" value="1"/>
</dbReference>
<feature type="region of interest" description="Disordered" evidence="4">
    <location>
        <begin position="254"/>
        <end position="279"/>
    </location>
</feature>
<protein>
    <recommendedName>
        <fullName evidence="9">5-guanidino-2-oxopentanoate decarboxylase</fullName>
    </recommendedName>
</protein>
<evidence type="ECO:0000256" key="3">
    <source>
        <dbReference type="ARBA" id="ARBA00023052"/>
    </source>
</evidence>
<dbReference type="PANTHER" id="PTHR18968">
    <property type="entry name" value="THIAMINE PYROPHOSPHATE ENZYMES"/>
    <property type="match status" value="1"/>
</dbReference>
<dbReference type="OrthoDB" id="9785953at2"/>
<evidence type="ECO:0000256" key="1">
    <source>
        <dbReference type="ARBA" id="ARBA00001964"/>
    </source>
</evidence>
<dbReference type="InterPro" id="IPR012000">
    <property type="entry name" value="Thiamin_PyroP_enz_cen_dom"/>
</dbReference>
<dbReference type="InterPro" id="IPR029035">
    <property type="entry name" value="DHS-like_NAD/FAD-binding_dom"/>
</dbReference>
<dbReference type="InterPro" id="IPR011766">
    <property type="entry name" value="TPP_enzyme_TPP-bd"/>
</dbReference>
<dbReference type="SUPFAM" id="SSF52467">
    <property type="entry name" value="DHS-like NAD/FAD-binding domain"/>
    <property type="match status" value="1"/>
</dbReference>
<keyword evidence="3" id="KW-0786">Thiamine pyrophosphate</keyword>
<dbReference type="GO" id="GO:0009099">
    <property type="term" value="P:L-valine biosynthetic process"/>
    <property type="evidence" value="ECO:0007669"/>
    <property type="project" value="TreeGrafter"/>
</dbReference>
<dbReference type="SUPFAM" id="SSF52518">
    <property type="entry name" value="Thiamin diphosphate-binding fold (THDP-binding)"/>
    <property type="match status" value="2"/>
</dbReference>
<reference evidence="7 8" key="1">
    <citation type="submission" date="2018-05" db="EMBL/GenBank/DDBJ databases">
        <title>Leucothrix arctica sp. nov., isolated from Arctic seawater.</title>
        <authorList>
            <person name="Choi A."/>
            <person name="Baek K."/>
        </authorList>
    </citation>
    <scope>NUCLEOTIDE SEQUENCE [LARGE SCALE GENOMIC DNA]</scope>
    <source>
        <strain evidence="7 8">JCM 18388</strain>
    </source>
</reference>
<keyword evidence="8" id="KW-1185">Reference proteome</keyword>
<gene>
    <name evidence="7" type="ORF">DKW60_21185</name>
</gene>
<dbReference type="GO" id="GO:0030976">
    <property type="term" value="F:thiamine pyrophosphate binding"/>
    <property type="evidence" value="ECO:0007669"/>
    <property type="project" value="InterPro"/>
</dbReference>
<dbReference type="PANTHER" id="PTHR18968:SF13">
    <property type="entry name" value="ACETOLACTATE SYNTHASE CATALYTIC SUBUNIT, MITOCHONDRIAL"/>
    <property type="match status" value="1"/>
</dbReference>
<organism evidence="7 8">
    <name type="scientific">Leucothrix pacifica</name>
    <dbReference type="NCBI Taxonomy" id="1247513"/>
    <lineage>
        <taxon>Bacteria</taxon>
        <taxon>Pseudomonadati</taxon>
        <taxon>Pseudomonadota</taxon>
        <taxon>Gammaproteobacteria</taxon>
        <taxon>Thiotrichales</taxon>
        <taxon>Thiotrichaceae</taxon>
        <taxon>Leucothrix</taxon>
    </lineage>
</organism>
<comment type="cofactor">
    <cofactor evidence="1">
        <name>thiamine diphosphate</name>
        <dbReference type="ChEBI" id="CHEBI:58937"/>
    </cofactor>
</comment>
<dbReference type="AlphaFoldDB" id="A0A317C8F1"/>
<dbReference type="GO" id="GO:0009097">
    <property type="term" value="P:isoleucine biosynthetic process"/>
    <property type="evidence" value="ECO:0007669"/>
    <property type="project" value="TreeGrafter"/>
</dbReference>
<comment type="similarity">
    <text evidence="2">Belongs to the TPP enzyme family.</text>
</comment>
<dbReference type="Proteomes" id="UP000245539">
    <property type="component" value="Unassembled WGS sequence"/>
</dbReference>
<evidence type="ECO:0000313" key="8">
    <source>
        <dbReference type="Proteomes" id="UP000245539"/>
    </source>
</evidence>
<evidence type="ECO:0000259" key="5">
    <source>
        <dbReference type="Pfam" id="PF00205"/>
    </source>
</evidence>
<evidence type="ECO:0000313" key="7">
    <source>
        <dbReference type="EMBL" id="PWQ92412.1"/>
    </source>
</evidence>
<dbReference type="Gene3D" id="3.40.50.1220">
    <property type="entry name" value="TPP-binding domain"/>
    <property type="match status" value="1"/>
</dbReference>
<sequence length="467" mass="50396">MTNILTPMAQARADSVPMLVISGVNERSSLGLGLGHLHELPNQQALCTQVAVTSTQVSREDELLPALNQAFDDFSSKRPGPVHIEIPTDVMGLDYELVTDAISHKKSTAQSVIPSTDTAAQQLAEGNNIVILAGGGARHTEAVLTQLAEYLSAPVVQTSNARGLMHQHPLCVPASPSLKAVRQLIADADCVLAVGTELGSTDYDMYRDKAFPTLNGLIRIDICPQQLARHQADICLQGDAKLILESLQQELQALSPEKPKQPESLKSERGHQRAAQTRTAALDELSEDYQQHIRLLNLIRDTFPSSILVGDSTQLIYAGSMYYDHDCAGSWFHAATGYGALGYSIPAAIGAALAAPERQVICISGDGGAQFSFAELMTAVQEKLPIIFIVWNNRGYLEIENSMVEVDIAAVGCDPIPPNFEYLAKACSMPYLACSADVDEFAVTLEEGKKMIEGTARTQPIMIEISV</sequence>
<dbReference type="GO" id="GO:0000287">
    <property type="term" value="F:magnesium ion binding"/>
    <property type="evidence" value="ECO:0007669"/>
    <property type="project" value="InterPro"/>
</dbReference>
<evidence type="ECO:0000256" key="2">
    <source>
        <dbReference type="ARBA" id="ARBA00007812"/>
    </source>
</evidence>
<dbReference type="GO" id="GO:0005948">
    <property type="term" value="C:acetolactate synthase complex"/>
    <property type="evidence" value="ECO:0007669"/>
    <property type="project" value="TreeGrafter"/>
</dbReference>
<dbReference type="PROSITE" id="PS00187">
    <property type="entry name" value="TPP_ENZYMES"/>
    <property type="match status" value="1"/>
</dbReference>
<proteinExistence type="inferred from homology"/>
<evidence type="ECO:0000259" key="6">
    <source>
        <dbReference type="Pfam" id="PF02775"/>
    </source>
</evidence>
<dbReference type="GO" id="GO:0003984">
    <property type="term" value="F:acetolactate synthase activity"/>
    <property type="evidence" value="ECO:0007669"/>
    <property type="project" value="TreeGrafter"/>
</dbReference>
<dbReference type="GO" id="GO:0050660">
    <property type="term" value="F:flavin adenine dinucleotide binding"/>
    <property type="evidence" value="ECO:0007669"/>
    <property type="project" value="TreeGrafter"/>
</dbReference>
<dbReference type="CDD" id="cd00568">
    <property type="entry name" value="TPP_enzymes"/>
    <property type="match status" value="1"/>
</dbReference>
<evidence type="ECO:0008006" key="9">
    <source>
        <dbReference type="Google" id="ProtNLM"/>
    </source>
</evidence>
<dbReference type="EMBL" id="QGKM01000090">
    <property type="protein sequence ID" value="PWQ92412.1"/>
    <property type="molecule type" value="Genomic_DNA"/>
</dbReference>
<dbReference type="NCBIfam" id="NF005712">
    <property type="entry name" value="PRK07524.1"/>
    <property type="match status" value="1"/>
</dbReference>
<dbReference type="InterPro" id="IPR045229">
    <property type="entry name" value="TPP_enz"/>
</dbReference>
<feature type="compositionally biased region" description="Basic and acidic residues" evidence="4">
    <location>
        <begin position="257"/>
        <end position="271"/>
    </location>
</feature>
<name>A0A317C8F1_9GAMM</name>
<feature type="domain" description="Thiamine pyrophosphate enzyme TPP-binding" evidence="6">
    <location>
        <begin position="321"/>
        <end position="462"/>
    </location>
</feature>
<dbReference type="Pfam" id="PF00205">
    <property type="entry name" value="TPP_enzyme_M"/>
    <property type="match status" value="1"/>
</dbReference>
<evidence type="ECO:0000256" key="4">
    <source>
        <dbReference type="SAM" id="MobiDB-lite"/>
    </source>
</evidence>
<accession>A0A317C8F1</accession>
<dbReference type="Gene3D" id="3.40.50.970">
    <property type="match status" value="2"/>
</dbReference>
<dbReference type="InterPro" id="IPR029061">
    <property type="entry name" value="THDP-binding"/>
</dbReference>
<feature type="domain" description="Thiamine pyrophosphate enzyme central" evidence="5">
    <location>
        <begin position="117"/>
        <end position="247"/>
    </location>
</feature>
<dbReference type="CDD" id="cd07035">
    <property type="entry name" value="TPP_PYR_POX_like"/>
    <property type="match status" value="1"/>
</dbReference>